<dbReference type="OrthoDB" id="424974at2759"/>
<name>A0A0D2GIP5_CLAB1</name>
<dbReference type="RefSeq" id="XP_016624926.1">
    <property type="nucleotide sequence ID" value="XM_016759598.1"/>
</dbReference>
<comment type="subcellular location">
    <subcellularLocation>
        <location evidence="1">Nucleus</location>
    </subcellularLocation>
</comment>
<dbReference type="GO" id="GO:0003677">
    <property type="term" value="F:DNA binding"/>
    <property type="evidence" value="ECO:0007669"/>
    <property type="project" value="InterPro"/>
</dbReference>
<evidence type="ECO:0000256" key="1">
    <source>
        <dbReference type="ARBA" id="ARBA00004123"/>
    </source>
</evidence>
<proteinExistence type="predicted"/>
<evidence type="ECO:0000313" key="6">
    <source>
        <dbReference type="Proteomes" id="UP000053789"/>
    </source>
</evidence>
<dbReference type="Proteomes" id="UP000053789">
    <property type="component" value="Unassembled WGS sequence"/>
</dbReference>
<feature type="region of interest" description="Disordered" evidence="3">
    <location>
        <begin position="660"/>
        <end position="687"/>
    </location>
</feature>
<sequence>MQLTQSPSQEPIEYSGRQHDERQAQQQQPSTDHAQHVSPASVFLDRQHMQQRRQSYPLDPSQGEFHAEAGIPAPGSDFGLGHTRMHGVNGNHEVLDQFALPTRAPDPSLASERPDRTSGPLESVPSGASGPGNSASQSVDDREQSGSYGTLMLSKGGRSKYLGPTAGSEWLKESETQDVADTPVITRAPSPDMLQSSHPYVPDQTSNATPVAFPFNASPARISTRDLLSCLPPRDEAWSLAESYYRYCAWHHDVAPKIPFKTTFDRVYTLAEGGSLSPPGHPQEIALVFVILAQGTMFNIEMPNFDSSAEDWLHLSERALVKGDFLSNNTIAGVQTLHLMAHLHLHLDKGRRGDNAWPLWGLVMRLVQAMGMHRDGGRWNLPENVVEERRKVFWECNAADIFQAHCFSRPSSINPEHCDTAFPSEPQNLNGEKSYSRLRFELSQLSAEILHMALKVRKPAYSDVINLDLKLCEFERKIPFPLRCRAAFLSMPSRYPQVEAANEASPEPSRRSMTISFQQTNLALNISETIINLHRPYYAKALYDDIDRVKSVYAPSFLTVIERCAIIIGIVRDIHTRFPAVSTRQWNFWYHVFGSALCLGTLVLRDPGNAMANFVLAQIDAAIGLFTSLIQHGASTPRYNRNLQWLVRLRARVSSKISMASHARKLDSQRDAELDRRRSSEEGEDGEDVELLGWRTRLIERAGHERQTIRTIPLATIPTSSHTTHISNPPPNDNYLGGPQSRQRMAETTMPSAIRPLVTPDSTNDLLREFWDPMLLQDIFEAPHDQPNPFLDNGTPWWEYAAPDATQTRT</sequence>
<keyword evidence="6" id="KW-1185">Reference proteome</keyword>
<feature type="region of interest" description="Disordered" evidence="3">
    <location>
        <begin position="719"/>
        <end position="741"/>
    </location>
</feature>
<feature type="domain" description="Xylanolytic transcriptional activator regulatory" evidence="4">
    <location>
        <begin position="356"/>
        <end position="429"/>
    </location>
</feature>
<dbReference type="HOGENOM" id="CLU_007340_3_0_1"/>
<evidence type="ECO:0000259" key="4">
    <source>
        <dbReference type="SMART" id="SM00906"/>
    </source>
</evidence>
<dbReference type="GO" id="GO:0008270">
    <property type="term" value="F:zinc ion binding"/>
    <property type="evidence" value="ECO:0007669"/>
    <property type="project" value="InterPro"/>
</dbReference>
<evidence type="ECO:0000256" key="3">
    <source>
        <dbReference type="SAM" id="MobiDB-lite"/>
    </source>
</evidence>
<feature type="compositionally biased region" description="Basic and acidic residues" evidence="3">
    <location>
        <begin position="664"/>
        <end position="681"/>
    </location>
</feature>
<dbReference type="InterPro" id="IPR050613">
    <property type="entry name" value="Sec_Metabolite_Reg"/>
</dbReference>
<organism evidence="5 6">
    <name type="scientific">Cladophialophora bantiana (strain ATCC 10958 / CBS 173.52 / CDC B-1940 / NIH 8579)</name>
    <name type="common">Xylohypha bantiana</name>
    <dbReference type="NCBI Taxonomy" id="1442370"/>
    <lineage>
        <taxon>Eukaryota</taxon>
        <taxon>Fungi</taxon>
        <taxon>Dikarya</taxon>
        <taxon>Ascomycota</taxon>
        <taxon>Pezizomycotina</taxon>
        <taxon>Eurotiomycetes</taxon>
        <taxon>Chaetothyriomycetidae</taxon>
        <taxon>Chaetothyriales</taxon>
        <taxon>Herpotrichiellaceae</taxon>
        <taxon>Cladophialophora</taxon>
    </lineage>
</organism>
<dbReference type="CDD" id="cd12148">
    <property type="entry name" value="fungal_TF_MHR"/>
    <property type="match status" value="1"/>
</dbReference>
<feature type="region of interest" description="Disordered" evidence="3">
    <location>
        <begin position="1"/>
        <end position="160"/>
    </location>
</feature>
<dbReference type="Pfam" id="PF04082">
    <property type="entry name" value="Fungal_trans"/>
    <property type="match status" value="1"/>
</dbReference>
<reference evidence="5" key="1">
    <citation type="submission" date="2015-01" db="EMBL/GenBank/DDBJ databases">
        <title>The Genome Sequence of Cladophialophora bantiana CBS 173.52.</title>
        <authorList>
            <consortium name="The Broad Institute Genomics Platform"/>
            <person name="Cuomo C."/>
            <person name="de Hoog S."/>
            <person name="Gorbushina A."/>
            <person name="Stielow B."/>
            <person name="Teixiera M."/>
            <person name="Abouelleil A."/>
            <person name="Chapman S.B."/>
            <person name="Priest M."/>
            <person name="Young S.K."/>
            <person name="Wortman J."/>
            <person name="Nusbaum C."/>
            <person name="Birren B."/>
        </authorList>
    </citation>
    <scope>NUCLEOTIDE SEQUENCE [LARGE SCALE GENOMIC DNA]</scope>
    <source>
        <strain evidence="5">CBS 173.52</strain>
    </source>
</reference>
<dbReference type="GO" id="GO:0006351">
    <property type="term" value="P:DNA-templated transcription"/>
    <property type="evidence" value="ECO:0007669"/>
    <property type="project" value="InterPro"/>
</dbReference>
<dbReference type="PANTHER" id="PTHR31001">
    <property type="entry name" value="UNCHARACTERIZED TRANSCRIPTIONAL REGULATORY PROTEIN"/>
    <property type="match status" value="1"/>
</dbReference>
<protein>
    <recommendedName>
        <fullName evidence="4">Xylanolytic transcriptional activator regulatory domain-containing protein</fullName>
    </recommendedName>
</protein>
<dbReference type="PANTHER" id="PTHR31001:SF56">
    <property type="entry name" value="ZN(2)-C6 FUNGAL-TYPE DOMAIN-CONTAINING PROTEIN"/>
    <property type="match status" value="1"/>
</dbReference>
<gene>
    <name evidence="5" type="ORF">Z519_01841</name>
</gene>
<dbReference type="SMART" id="SM00906">
    <property type="entry name" value="Fungal_trans"/>
    <property type="match status" value="1"/>
</dbReference>
<dbReference type="GO" id="GO:0005634">
    <property type="term" value="C:nucleus"/>
    <property type="evidence" value="ECO:0007669"/>
    <property type="project" value="UniProtKB-SubCell"/>
</dbReference>
<evidence type="ECO:0000256" key="2">
    <source>
        <dbReference type="ARBA" id="ARBA00023242"/>
    </source>
</evidence>
<feature type="compositionally biased region" description="Low complexity" evidence="3">
    <location>
        <begin position="123"/>
        <end position="138"/>
    </location>
</feature>
<keyword evidence="2" id="KW-0539">Nucleus</keyword>
<dbReference type="AlphaFoldDB" id="A0A0D2GIP5"/>
<accession>A0A0D2GIP5</accession>
<dbReference type="VEuPathDB" id="FungiDB:Z519_01841"/>
<dbReference type="InterPro" id="IPR007219">
    <property type="entry name" value="XnlR_reg_dom"/>
</dbReference>
<dbReference type="EMBL" id="KN846981">
    <property type="protein sequence ID" value="KIW98257.1"/>
    <property type="molecule type" value="Genomic_DNA"/>
</dbReference>
<dbReference type="GeneID" id="27694769"/>
<evidence type="ECO:0000313" key="5">
    <source>
        <dbReference type="EMBL" id="KIW98257.1"/>
    </source>
</evidence>